<evidence type="ECO:0000256" key="6">
    <source>
        <dbReference type="RuleBase" id="RU003983"/>
    </source>
</evidence>
<evidence type="ECO:0000256" key="3">
    <source>
        <dbReference type="ARBA" id="ARBA00022801"/>
    </source>
</evidence>
<dbReference type="InterPro" id="IPR001915">
    <property type="entry name" value="Peptidase_M48"/>
</dbReference>
<evidence type="ECO:0000313" key="8">
    <source>
        <dbReference type="EMBL" id="SFE81836.1"/>
    </source>
</evidence>
<proteinExistence type="inferred from homology"/>
<dbReference type="Pfam" id="PF01435">
    <property type="entry name" value="Peptidase_M48"/>
    <property type="match status" value="1"/>
</dbReference>
<keyword evidence="1 6" id="KW-0645">Protease</keyword>
<dbReference type="GO" id="GO:0006508">
    <property type="term" value="P:proteolysis"/>
    <property type="evidence" value="ECO:0007669"/>
    <property type="project" value="UniProtKB-KW"/>
</dbReference>
<keyword evidence="5 6" id="KW-0482">Metalloprotease</keyword>
<dbReference type="AlphaFoldDB" id="A0A1I2DMU6"/>
<keyword evidence="2" id="KW-0479">Metal-binding</keyword>
<gene>
    <name evidence="8" type="ORF">SAMN04488541_100788</name>
</gene>
<protein>
    <submittedName>
        <fullName evidence="8">Peptidase family M48</fullName>
    </submittedName>
</protein>
<dbReference type="GO" id="GO:0004222">
    <property type="term" value="F:metalloendopeptidase activity"/>
    <property type="evidence" value="ECO:0007669"/>
    <property type="project" value="InterPro"/>
</dbReference>
<feature type="domain" description="Peptidase M48" evidence="7">
    <location>
        <begin position="35"/>
        <end position="86"/>
    </location>
</feature>
<evidence type="ECO:0000256" key="4">
    <source>
        <dbReference type="ARBA" id="ARBA00022833"/>
    </source>
</evidence>
<dbReference type="Gene3D" id="3.30.2010.10">
    <property type="entry name" value="Metalloproteases ('zincins'), catalytic domain"/>
    <property type="match status" value="1"/>
</dbReference>
<accession>A0A1I2DMU6</accession>
<keyword evidence="3 6" id="KW-0378">Hydrolase</keyword>
<evidence type="ECO:0000256" key="1">
    <source>
        <dbReference type="ARBA" id="ARBA00022670"/>
    </source>
</evidence>
<comment type="cofactor">
    <cofactor evidence="6">
        <name>Zn(2+)</name>
        <dbReference type="ChEBI" id="CHEBI:29105"/>
    </cofactor>
    <text evidence="6">Binds 1 zinc ion per subunit.</text>
</comment>
<sequence length="92" mass="10791">MFYRYISSDYKVDTELTHWLRTYSGLNNIEAGILNKDLKNAFAMGIKPFKQVIEIGKPLIEQMKEEEQKTIILHELGHIKYNHLNINGQKLN</sequence>
<dbReference type="Proteomes" id="UP000199513">
    <property type="component" value="Unassembled WGS sequence"/>
</dbReference>
<evidence type="ECO:0000256" key="5">
    <source>
        <dbReference type="ARBA" id="ARBA00023049"/>
    </source>
</evidence>
<dbReference type="GO" id="GO:0046872">
    <property type="term" value="F:metal ion binding"/>
    <property type="evidence" value="ECO:0007669"/>
    <property type="project" value="UniProtKB-KW"/>
</dbReference>
<keyword evidence="4 6" id="KW-0862">Zinc</keyword>
<dbReference type="EMBL" id="FONY01000007">
    <property type="protein sequence ID" value="SFE81836.1"/>
    <property type="molecule type" value="Genomic_DNA"/>
</dbReference>
<keyword evidence="9" id="KW-1185">Reference proteome</keyword>
<evidence type="ECO:0000313" key="9">
    <source>
        <dbReference type="Proteomes" id="UP000199513"/>
    </source>
</evidence>
<organism evidence="8 9">
    <name type="scientific">Thermoflexibacter ruber</name>
    <dbReference type="NCBI Taxonomy" id="1003"/>
    <lineage>
        <taxon>Bacteria</taxon>
        <taxon>Pseudomonadati</taxon>
        <taxon>Bacteroidota</taxon>
        <taxon>Cytophagia</taxon>
        <taxon>Cytophagales</taxon>
        <taxon>Thermoflexibacteraceae</taxon>
        <taxon>Thermoflexibacter</taxon>
    </lineage>
</organism>
<dbReference type="OrthoDB" id="910748at2"/>
<dbReference type="RefSeq" id="WP_091541505.1">
    <property type="nucleotide sequence ID" value="NZ_FONY01000007.1"/>
</dbReference>
<evidence type="ECO:0000256" key="2">
    <source>
        <dbReference type="ARBA" id="ARBA00022723"/>
    </source>
</evidence>
<name>A0A1I2DMU6_9BACT</name>
<evidence type="ECO:0000259" key="7">
    <source>
        <dbReference type="Pfam" id="PF01435"/>
    </source>
</evidence>
<comment type="similarity">
    <text evidence="6">Belongs to the peptidase M48 family.</text>
</comment>
<reference evidence="9" key="1">
    <citation type="submission" date="2016-10" db="EMBL/GenBank/DDBJ databases">
        <authorList>
            <person name="Varghese N."/>
            <person name="Submissions S."/>
        </authorList>
    </citation>
    <scope>NUCLEOTIDE SEQUENCE [LARGE SCALE GENOMIC DNA]</scope>
    <source>
        <strain>GEY</strain>
        <strain evidence="9">DSM 9560</strain>
    </source>
</reference>